<dbReference type="AlphaFoldDB" id="A0A118HK47"/>
<name>A0A118HK47_9BURK</name>
<dbReference type="EMBL" id="LOXM01000268">
    <property type="protein sequence ID" value="KVG54078.1"/>
    <property type="molecule type" value="Genomic_DNA"/>
</dbReference>
<protein>
    <submittedName>
        <fullName evidence="2">Uncharacterized protein</fullName>
    </submittedName>
</protein>
<organism evidence="2 3">
    <name type="scientific">Burkholderia ubonensis</name>
    <dbReference type="NCBI Taxonomy" id="101571"/>
    <lineage>
        <taxon>Bacteria</taxon>
        <taxon>Pseudomonadati</taxon>
        <taxon>Pseudomonadota</taxon>
        <taxon>Betaproteobacteria</taxon>
        <taxon>Burkholderiales</taxon>
        <taxon>Burkholderiaceae</taxon>
        <taxon>Burkholderia</taxon>
        <taxon>Burkholderia cepacia complex</taxon>
    </lineage>
</organism>
<dbReference type="Proteomes" id="UP000064029">
    <property type="component" value="Unassembled WGS sequence"/>
</dbReference>
<reference evidence="2 3" key="1">
    <citation type="submission" date="2015-11" db="EMBL/GenBank/DDBJ databases">
        <title>Expanding the genomic diversity of Burkholderia species for the development of highly accurate diagnostics.</title>
        <authorList>
            <person name="Sahl J."/>
            <person name="Keim P."/>
            <person name="Wagner D."/>
        </authorList>
    </citation>
    <scope>NUCLEOTIDE SEQUENCE [LARGE SCALE GENOMIC DNA]</scope>
    <source>
        <strain evidence="2 3">MSMB2036</strain>
    </source>
</reference>
<feature type="region of interest" description="Disordered" evidence="1">
    <location>
        <begin position="32"/>
        <end position="57"/>
    </location>
</feature>
<sequence>MLSGAVGGVLLQAPDRAVTVGQALPRVRELLPGGGQIGMQRAHVQRGRRAGGKHEHPGDEFRGELAHAAAAASASSAGATGCDAYRS</sequence>
<evidence type="ECO:0000313" key="3">
    <source>
        <dbReference type="Proteomes" id="UP000064029"/>
    </source>
</evidence>
<accession>A0A118HK47</accession>
<evidence type="ECO:0000313" key="2">
    <source>
        <dbReference type="EMBL" id="KVG54078.1"/>
    </source>
</evidence>
<evidence type="ECO:0000256" key="1">
    <source>
        <dbReference type="SAM" id="MobiDB-lite"/>
    </source>
</evidence>
<gene>
    <name evidence="2" type="ORF">WJ33_06585</name>
</gene>
<comment type="caution">
    <text evidence="2">The sequence shown here is derived from an EMBL/GenBank/DDBJ whole genome shotgun (WGS) entry which is preliminary data.</text>
</comment>
<proteinExistence type="predicted"/>